<sequence length="47" mass="5383">VYVEKTYAHALHRGVQSEDFVGEDFRVRSPPIELAFSQRTTSVRSSE</sequence>
<organism evidence="1 2">
    <name type="scientific">Trifolium medium</name>
    <dbReference type="NCBI Taxonomy" id="97028"/>
    <lineage>
        <taxon>Eukaryota</taxon>
        <taxon>Viridiplantae</taxon>
        <taxon>Streptophyta</taxon>
        <taxon>Embryophyta</taxon>
        <taxon>Tracheophyta</taxon>
        <taxon>Spermatophyta</taxon>
        <taxon>Magnoliopsida</taxon>
        <taxon>eudicotyledons</taxon>
        <taxon>Gunneridae</taxon>
        <taxon>Pentapetalae</taxon>
        <taxon>rosids</taxon>
        <taxon>fabids</taxon>
        <taxon>Fabales</taxon>
        <taxon>Fabaceae</taxon>
        <taxon>Papilionoideae</taxon>
        <taxon>50 kb inversion clade</taxon>
        <taxon>NPAAA clade</taxon>
        <taxon>Hologalegina</taxon>
        <taxon>IRL clade</taxon>
        <taxon>Trifolieae</taxon>
        <taxon>Trifolium</taxon>
    </lineage>
</organism>
<reference evidence="1 2" key="1">
    <citation type="journal article" date="2018" name="Front. Plant Sci.">
        <title>Red Clover (Trifolium pratense) and Zigzag Clover (T. medium) - A Picture of Genomic Similarities and Differences.</title>
        <authorList>
            <person name="Dluhosova J."/>
            <person name="Istvanek J."/>
            <person name="Nedelnik J."/>
            <person name="Repkova J."/>
        </authorList>
    </citation>
    <scope>NUCLEOTIDE SEQUENCE [LARGE SCALE GENOMIC DNA]</scope>
    <source>
        <strain evidence="2">cv. 10/8</strain>
        <tissue evidence="1">Leaf</tissue>
    </source>
</reference>
<keyword evidence="2" id="KW-1185">Reference proteome</keyword>
<proteinExistence type="predicted"/>
<evidence type="ECO:0000313" key="2">
    <source>
        <dbReference type="Proteomes" id="UP000265520"/>
    </source>
</evidence>
<protein>
    <submittedName>
        <fullName evidence="1">Uncharacterized protein</fullName>
    </submittedName>
</protein>
<dbReference type="Proteomes" id="UP000265520">
    <property type="component" value="Unassembled WGS sequence"/>
</dbReference>
<dbReference type="EMBL" id="LXQA010696580">
    <property type="protein sequence ID" value="MCI66494.1"/>
    <property type="molecule type" value="Genomic_DNA"/>
</dbReference>
<feature type="non-terminal residue" evidence="1">
    <location>
        <position position="1"/>
    </location>
</feature>
<accession>A0A392U1B0</accession>
<evidence type="ECO:0000313" key="1">
    <source>
        <dbReference type="EMBL" id="MCI66494.1"/>
    </source>
</evidence>
<name>A0A392U1B0_9FABA</name>
<comment type="caution">
    <text evidence="1">The sequence shown here is derived from an EMBL/GenBank/DDBJ whole genome shotgun (WGS) entry which is preliminary data.</text>
</comment>
<dbReference type="AlphaFoldDB" id="A0A392U1B0"/>